<reference evidence="1" key="1">
    <citation type="journal article" date="2020" name="Nature">
        <title>Giant virus diversity and host interactions through global metagenomics.</title>
        <authorList>
            <person name="Schulz F."/>
            <person name="Roux S."/>
            <person name="Paez-Espino D."/>
            <person name="Jungbluth S."/>
            <person name="Walsh D.A."/>
            <person name="Denef V.J."/>
            <person name="McMahon K.D."/>
            <person name="Konstantinidis K.T."/>
            <person name="Eloe-Fadrosh E.A."/>
            <person name="Kyrpides N.C."/>
            <person name="Woyke T."/>
        </authorList>
    </citation>
    <scope>NUCLEOTIDE SEQUENCE</scope>
    <source>
        <strain evidence="1">GVMAG-M-3300023179-150</strain>
    </source>
</reference>
<proteinExistence type="predicted"/>
<name>A0A6C0E7V5_9ZZZZ</name>
<protein>
    <submittedName>
        <fullName evidence="1">Uncharacterized protein</fullName>
    </submittedName>
</protein>
<organism evidence="1">
    <name type="scientific">viral metagenome</name>
    <dbReference type="NCBI Taxonomy" id="1070528"/>
    <lineage>
        <taxon>unclassified sequences</taxon>
        <taxon>metagenomes</taxon>
        <taxon>organismal metagenomes</taxon>
    </lineage>
</organism>
<dbReference type="AlphaFoldDB" id="A0A6C0E7V5"/>
<sequence>MLTIYLEEPITKHQNPIYYKTTSRLATITDVNIVSDNLVVAIHRYAGKVYLIEIDNNLENYNIIDTLNVKYADNKIDTEMLVRKDTHLYIITFSEYMIQVDIINNKKLQFIRTIKLNEKGNRYHGVCVYNNNLYMVPSVVPKNNPIHIIKMGIPLSDNNNNKVEKIITKEFIDNTGKYRIKDIAFLKNGTIVLNVMINNGKTIMTMENHVDNGFIGLYDSHFNQLDVYLLDEVHLDGMVAYENDVYFTVVEKDGSFIYKCSIDDITNKIDKNVKKYKSADFPHGIDIYKSSKTILGYTSYGTSSLYLSYLDDMEFVLV</sequence>
<accession>A0A6C0E7V5</accession>
<evidence type="ECO:0000313" key="1">
    <source>
        <dbReference type="EMBL" id="QHT24650.1"/>
    </source>
</evidence>
<dbReference type="EMBL" id="MN739747">
    <property type="protein sequence ID" value="QHT24650.1"/>
    <property type="molecule type" value="Genomic_DNA"/>
</dbReference>